<dbReference type="GO" id="GO:0003677">
    <property type="term" value="F:DNA binding"/>
    <property type="evidence" value="ECO:0007669"/>
    <property type="project" value="InterPro"/>
</dbReference>
<dbReference type="Gene3D" id="1.10.260.40">
    <property type="entry name" value="lambda repressor-like DNA-binding domains"/>
    <property type="match status" value="1"/>
</dbReference>
<dbReference type="InterPro" id="IPR010982">
    <property type="entry name" value="Lambda_DNA-bd_dom_sf"/>
</dbReference>
<sequence>MKVNERLYQYIRKTGLKQKVVANKAGYSEKQLSSILRGTRKMWADDYERICIALDKEPNDFMKVGKDEKD</sequence>
<evidence type="ECO:0000259" key="1">
    <source>
        <dbReference type="PROSITE" id="PS50943"/>
    </source>
</evidence>
<evidence type="ECO:0000313" key="2">
    <source>
        <dbReference type="EMBL" id="TLC99186.1"/>
    </source>
</evidence>
<evidence type="ECO:0000313" key="3">
    <source>
        <dbReference type="Proteomes" id="UP000306509"/>
    </source>
</evidence>
<dbReference type="InterPro" id="IPR001387">
    <property type="entry name" value="Cro/C1-type_HTH"/>
</dbReference>
<feature type="domain" description="HTH cro/C1-type" evidence="1">
    <location>
        <begin position="7"/>
        <end position="61"/>
    </location>
</feature>
<keyword evidence="3" id="KW-1185">Reference proteome</keyword>
<dbReference type="RefSeq" id="WP_138003487.1">
    <property type="nucleotide sequence ID" value="NZ_QGQD01000074.1"/>
</dbReference>
<dbReference type="EMBL" id="QGQD01000074">
    <property type="protein sequence ID" value="TLC99186.1"/>
    <property type="molecule type" value="Genomic_DNA"/>
</dbReference>
<dbReference type="SUPFAM" id="SSF47413">
    <property type="entry name" value="lambda repressor-like DNA-binding domains"/>
    <property type="match status" value="1"/>
</dbReference>
<accession>A0A4U8Q3F1</accession>
<dbReference type="Proteomes" id="UP000306509">
    <property type="component" value="Unassembled WGS sequence"/>
</dbReference>
<gene>
    <name evidence="2" type="ORF">DSM106044_03964</name>
</gene>
<protein>
    <recommendedName>
        <fullName evidence="1">HTH cro/C1-type domain-containing protein</fullName>
    </recommendedName>
</protein>
<dbReference type="CDD" id="cd00093">
    <property type="entry name" value="HTH_XRE"/>
    <property type="match status" value="1"/>
</dbReference>
<dbReference type="PROSITE" id="PS50943">
    <property type="entry name" value="HTH_CROC1"/>
    <property type="match status" value="1"/>
</dbReference>
<dbReference type="SMART" id="SM00530">
    <property type="entry name" value="HTH_XRE"/>
    <property type="match status" value="1"/>
</dbReference>
<name>A0A4U8Q3F1_9FIRM</name>
<proteinExistence type="predicted"/>
<organism evidence="2 3">
    <name type="scientific">Robinsoniella peoriensis</name>
    <dbReference type="NCBI Taxonomy" id="180332"/>
    <lineage>
        <taxon>Bacteria</taxon>
        <taxon>Bacillati</taxon>
        <taxon>Bacillota</taxon>
        <taxon>Clostridia</taxon>
        <taxon>Lachnospirales</taxon>
        <taxon>Lachnospiraceae</taxon>
        <taxon>Robinsoniella</taxon>
    </lineage>
</organism>
<dbReference type="AlphaFoldDB" id="A0A4U8Q3F1"/>
<reference evidence="2 3" key="1">
    <citation type="journal article" date="2019" name="Anaerobe">
        <title>Detection of Robinsoniella peoriensis in multiple bone samples of a trauma patient.</title>
        <authorList>
            <person name="Schrottner P."/>
            <person name="Hartwich K."/>
            <person name="Bunk B."/>
            <person name="Schober I."/>
            <person name="Helbig S."/>
            <person name="Rudolph W.W."/>
            <person name="Gunzer F."/>
        </authorList>
    </citation>
    <scope>NUCLEOTIDE SEQUENCE [LARGE SCALE GENOMIC DNA]</scope>
    <source>
        <strain evidence="2 3">DSM 106044</strain>
    </source>
</reference>
<comment type="caution">
    <text evidence="2">The sequence shown here is derived from an EMBL/GenBank/DDBJ whole genome shotgun (WGS) entry which is preliminary data.</text>
</comment>
<dbReference type="Pfam" id="PF13443">
    <property type="entry name" value="HTH_26"/>
    <property type="match status" value="1"/>
</dbReference>